<dbReference type="EMBL" id="BQNB010016071">
    <property type="protein sequence ID" value="GJT47479.1"/>
    <property type="molecule type" value="Genomic_DNA"/>
</dbReference>
<evidence type="ECO:0000313" key="2">
    <source>
        <dbReference type="Proteomes" id="UP001151760"/>
    </source>
</evidence>
<comment type="caution">
    <text evidence="1">The sequence shown here is derived from an EMBL/GenBank/DDBJ whole genome shotgun (WGS) entry which is preliminary data.</text>
</comment>
<name>A0ABQ5E9A1_9ASTR</name>
<protein>
    <submittedName>
        <fullName evidence="1">Uncharacterized protein</fullName>
    </submittedName>
</protein>
<reference evidence="1" key="1">
    <citation type="journal article" date="2022" name="Int. J. Mol. Sci.">
        <title>Draft Genome of Tanacetum Coccineum: Genomic Comparison of Closely Related Tanacetum-Family Plants.</title>
        <authorList>
            <person name="Yamashiro T."/>
            <person name="Shiraishi A."/>
            <person name="Nakayama K."/>
            <person name="Satake H."/>
        </authorList>
    </citation>
    <scope>NUCLEOTIDE SEQUENCE</scope>
</reference>
<organism evidence="1 2">
    <name type="scientific">Tanacetum coccineum</name>
    <dbReference type="NCBI Taxonomy" id="301880"/>
    <lineage>
        <taxon>Eukaryota</taxon>
        <taxon>Viridiplantae</taxon>
        <taxon>Streptophyta</taxon>
        <taxon>Embryophyta</taxon>
        <taxon>Tracheophyta</taxon>
        <taxon>Spermatophyta</taxon>
        <taxon>Magnoliopsida</taxon>
        <taxon>eudicotyledons</taxon>
        <taxon>Gunneridae</taxon>
        <taxon>Pentapetalae</taxon>
        <taxon>asterids</taxon>
        <taxon>campanulids</taxon>
        <taxon>Asterales</taxon>
        <taxon>Asteraceae</taxon>
        <taxon>Asteroideae</taxon>
        <taxon>Anthemideae</taxon>
        <taxon>Anthemidinae</taxon>
        <taxon>Tanacetum</taxon>
    </lineage>
</organism>
<sequence>MSRKRVVDPLCGDGSAGTTFQAIASLIAKGKIGNKSKPRSFPVVTVKVKELNGIPVALMARFGVVSKSTDRIMVSHGG</sequence>
<reference evidence="1" key="2">
    <citation type="submission" date="2022-01" db="EMBL/GenBank/DDBJ databases">
        <authorList>
            <person name="Yamashiro T."/>
            <person name="Shiraishi A."/>
            <person name="Satake H."/>
            <person name="Nakayama K."/>
        </authorList>
    </citation>
    <scope>NUCLEOTIDE SEQUENCE</scope>
</reference>
<proteinExistence type="predicted"/>
<accession>A0ABQ5E9A1</accession>
<evidence type="ECO:0000313" key="1">
    <source>
        <dbReference type="EMBL" id="GJT47479.1"/>
    </source>
</evidence>
<keyword evidence="2" id="KW-1185">Reference proteome</keyword>
<gene>
    <name evidence="1" type="ORF">Tco_0956194</name>
</gene>
<dbReference type="Proteomes" id="UP001151760">
    <property type="component" value="Unassembled WGS sequence"/>
</dbReference>